<feature type="compositionally biased region" description="Basic and acidic residues" evidence="1">
    <location>
        <begin position="239"/>
        <end position="249"/>
    </location>
</feature>
<dbReference type="STRING" id="1075090.GOAMR_12_00555"/>
<name>G7GKK4_9ACTN</name>
<dbReference type="InterPro" id="IPR025668">
    <property type="entry name" value="Tnp_DDE_dom"/>
</dbReference>
<evidence type="ECO:0000256" key="1">
    <source>
        <dbReference type="SAM" id="MobiDB-lite"/>
    </source>
</evidence>
<dbReference type="AlphaFoldDB" id="G7GKK4"/>
<evidence type="ECO:0000313" key="3">
    <source>
        <dbReference type="EMBL" id="GAB04129.1"/>
    </source>
</evidence>
<sequence>MLDLPSWPAGIRVIVRKERPHPGAPLRFTDRDGLRLTAFATNTTTGQFAALELRHRRRARCEDRIHSAKDFVTCRCTGSTRTASGASSSNSRASLLAWAQMLALRDSPARRWEPKALRLRLFSVAARLTGMPADAVLNSPPAHHTYTYSCRECTPWQHFPTPANASADHNHPPGRTTLFGAVNPDAHRRSDTPSRPRPRIRSSDHHLGPLNRQRPPHEILRLEPVPSRLSPMPSATRRPRPDHLRDVVARRPRSTGVSSCRDCPCRPHAFRAVPRSSTRSGSDEPLARSAVHGLP</sequence>
<evidence type="ECO:0000313" key="4">
    <source>
        <dbReference type="Proteomes" id="UP000006023"/>
    </source>
</evidence>
<protein>
    <submittedName>
        <fullName evidence="3">Putative transposase</fullName>
    </submittedName>
</protein>
<accession>G7GKK4</accession>
<organism evidence="3 4">
    <name type="scientific">Gordonia amarae NBRC 15530</name>
    <dbReference type="NCBI Taxonomy" id="1075090"/>
    <lineage>
        <taxon>Bacteria</taxon>
        <taxon>Bacillati</taxon>
        <taxon>Actinomycetota</taxon>
        <taxon>Actinomycetes</taxon>
        <taxon>Mycobacteriales</taxon>
        <taxon>Gordoniaceae</taxon>
        <taxon>Gordonia</taxon>
    </lineage>
</organism>
<dbReference type="eggNOG" id="COG3385">
    <property type="taxonomic scope" value="Bacteria"/>
</dbReference>
<feature type="region of interest" description="Disordered" evidence="1">
    <location>
        <begin position="164"/>
        <end position="295"/>
    </location>
</feature>
<dbReference type="Proteomes" id="UP000006023">
    <property type="component" value="Unassembled WGS sequence"/>
</dbReference>
<feature type="domain" description="Transposase DDE" evidence="2">
    <location>
        <begin position="6"/>
        <end position="131"/>
    </location>
</feature>
<feature type="compositionally biased region" description="Basic and acidic residues" evidence="1">
    <location>
        <begin position="185"/>
        <end position="194"/>
    </location>
</feature>
<evidence type="ECO:0000259" key="2">
    <source>
        <dbReference type="Pfam" id="PF13701"/>
    </source>
</evidence>
<dbReference type="EMBL" id="BAED01000012">
    <property type="protein sequence ID" value="GAB04129.1"/>
    <property type="molecule type" value="Genomic_DNA"/>
</dbReference>
<keyword evidence="4" id="KW-1185">Reference proteome</keyword>
<proteinExistence type="predicted"/>
<reference evidence="3 4" key="1">
    <citation type="submission" date="2011-11" db="EMBL/GenBank/DDBJ databases">
        <title>Whole genome shotgun sequence of Gordonia amarae NBRC 15530.</title>
        <authorList>
            <person name="Takarada H."/>
            <person name="Hosoyama A."/>
            <person name="Tsuchikane K."/>
            <person name="Katsumata H."/>
            <person name="Yamazaki S."/>
            <person name="Fujita N."/>
        </authorList>
    </citation>
    <scope>NUCLEOTIDE SEQUENCE [LARGE SCALE GENOMIC DNA]</scope>
    <source>
        <strain evidence="3 4">NBRC 15530</strain>
    </source>
</reference>
<comment type="caution">
    <text evidence="3">The sequence shown here is derived from an EMBL/GenBank/DDBJ whole genome shotgun (WGS) entry which is preliminary data.</text>
</comment>
<gene>
    <name evidence="3" type="ORF">GOAMR_12_00555</name>
</gene>
<dbReference type="Pfam" id="PF13701">
    <property type="entry name" value="DDE_Tnp_1_4"/>
    <property type="match status" value="1"/>
</dbReference>